<dbReference type="Proteomes" id="UP000572817">
    <property type="component" value="Unassembled WGS sequence"/>
</dbReference>
<evidence type="ECO:0000256" key="1">
    <source>
        <dbReference type="SAM" id="MobiDB-lite"/>
    </source>
</evidence>
<accession>A0A8H4N646</accession>
<sequence length="211" mass="24226">MPHIKITNILRPRHPFLDAPPAQHLPHPQPQEKHALTSSPASRKLAHARHDYVHPSLIYDPHQMACFIRESCGYILNAYIPPAADPTFLDWLTHTLARVRPELNAILLGLSFYEHMMSSSGMRAHRCAAADSLLAVALLVADKVLRDNPVADRCWAEVAGLLVEVLEQLERAWCAEVGWRVQPWAWAGRLEVWMREWREWVREEQEACVHF</sequence>
<evidence type="ECO:0000313" key="3">
    <source>
        <dbReference type="Proteomes" id="UP000572817"/>
    </source>
</evidence>
<dbReference type="EMBL" id="WWBZ02000051">
    <property type="protein sequence ID" value="KAF4304242.1"/>
    <property type="molecule type" value="Genomic_DNA"/>
</dbReference>
<gene>
    <name evidence="2" type="ORF">GTA08_BOTSDO08442</name>
</gene>
<dbReference type="GO" id="GO:0019901">
    <property type="term" value="F:protein kinase binding"/>
    <property type="evidence" value="ECO:0007669"/>
    <property type="project" value="InterPro"/>
</dbReference>
<dbReference type="Gene3D" id="1.10.472.10">
    <property type="entry name" value="Cyclin-like"/>
    <property type="match status" value="1"/>
</dbReference>
<comment type="caution">
    <text evidence="2">The sequence shown here is derived from an EMBL/GenBank/DDBJ whole genome shotgun (WGS) entry which is preliminary data.</text>
</comment>
<feature type="region of interest" description="Disordered" evidence="1">
    <location>
        <begin position="14"/>
        <end position="41"/>
    </location>
</feature>
<proteinExistence type="predicted"/>
<protein>
    <submittedName>
        <fullName evidence="2">Uncharacterized protein</fullName>
    </submittedName>
</protein>
<dbReference type="AlphaFoldDB" id="A0A8H4N646"/>
<dbReference type="InterPro" id="IPR013922">
    <property type="entry name" value="Cyclin_PHO80-like"/>
</dbReference>
<evidence type="ECO:0000313" key="2">
    <source>
        <dbReference type="EMBL" id="KAF4304242.1"/>
    </source>
</evidence>
<dbReference type="CDD" id="cd20557">
    <property type="entry name" value="CYCLIN_ScPCL1-like"/>
    <property type="match status" value="1"/>
</dbReference>
<keyword evidence="3" id="KW-1185">Reference proteome</keyword>
<dbReference type="Pfam" id="PF08613">
    <property type="entry name" value="Cyclin"/>
    <property type="match status" value="1"/>
</dbReference>
<organism evidence="2 3">
    <name type="scientific">Botryosphaeria dothidea</name>
    <dbReference type="NCBI Taxonomy" id="55169"/>
    <lineage>
        <taxon>Eukaryota</taxon>
        <taxon>Fungi</taxon>
        <taxon>Dikarya</taxon>
        <taxon>Ascomycota</taxon>
        <taxon>Pezizomycotina</taxon>
        <taxon>Dothideomycetes</taxon>
        <taxon>Dothideomycetes incertae sedis</taxon>
        <taxon>Botryosphaeriales</taxon>
        <taxon>Botryosphaeriaceae</taxon>
        <taxon>Botryosphaeria</taxon>
    </lineage>
</organism>
<name>A0A8H4N646_9PEZI</name>
<reference evidence="2" key="1">
    <citation type="submission" date="2020-04" db="EMBL/GenBank/DDBJ databases">
        <title>Genome Assembly and Annotation of Botryosphaeria dothidea sdau 11-99, a Latent Pathogen of Apple Fruit Ring Rot in China.</title>
        <authorList>
            <person name="Yu C."/>
            <person name="Diao Y."/>
            <person name="Lu Q."/>
            <person name="Zhao J."/>
            <person name="Cui S."/>
            <person name="Peng C."/>
            <person name="He B."/>
            <person name="Liu H."/>
        </authorList>
    </citation>
    <scope>NUCLEOTIDE SEQUENCE [LARGE SCALE GENOMIC DNA]</scope>
    <source>
        <strain evidence="2">Sdau11-99</strain>
    </source>
</reference>